<dbReference type="InterPro" id="IPR024199">
    <property type="entry name" value="Uncharacterised_DsbB"/>
</dbReference>
<evidence type="ECO:0000256" key="3">
    <source>
        <dbReference type="ARBA" id="ARBA00022989"/>
    </source>
</evidence>
<keyword evidence="3 5" id="KW-1133">Transmembrane helix</keyword>
<dbReference type="Gene3D" id="1.20.1550.10">
    <property type="entry name" value="DsbB-like"/>
    <property type="match status" value="1"/>
</dbReference>
<dbReference type="GO" id="GO:0016020">
    <property type="term" value="C:membrane"/>
    <property type="evidence" value="ECO:0007669"/>
    <property type="project" value="UniProtKB-SubCell"/>
</dbReference>
<dbReference type="STRING" id="323097.Nham_3497"/>
<keyword evidence="2 5" id="KW-0812">Transmembrane</keyword>
<evidence type="ECO:0000256" key="2">
    <source>
        <dbReference type="ARBA" id="ARBA00022692"/>
    </source>
</evidence>
<dbReference type="KEGG" id="nha:Nham_3497"/>
<evidence type="ECO:0000313" key="6">
    <source>
        <dbReference type="EMBL" id="ABE64226.1"/>
    </source>
</evidence>
<keyword evidence="4 5" id="KW-0472">Membrane</keyword>
<reference evidence="6 7" key="1">
    <citation type="submission" date="2006-03" db="EMBL/GenBank/DDBJ databases">
        <title>Complete sequence of chromosome of Nitrobacter hamburgensis X14.</title>
        <authorList>
            <consortium name="US DOE Joint Genome Institute"/>
            <person name="Copeland A."/>
            <person name="Lucas S."/>
            <person name="Lapidus A."/>
            <person name="Barry K."/>
            <person name="Detter J.C."/>
            <person name="Glavina del Rio T."/>
            <person name="Hammon N."/>
            <person name="Israni S."/>
            <person name="Dalin E."/>
            <person name="Tice H."/>
            <person name="Pitluck S."/>
            <person name="Chain P."/>
            <person name="Malfatti S."/>
            <person name="Shin M."/>
            <person name="Vergez L."/>
            <person name="Schmutz J."/>
            <person name="Larimer F."/>
            <person name="Land M."/>
            <person name="Hauser L."/>
            <person name="Kyrpides N."/>
            <person name="Ivanova N."/>
            <person name="Ward B."/>
            <person name="Arp D."/>
            <person name="Klotz M."/>
            <person name="Stein L."/>
            <person name="O'Mullan G."/>
            <person name="Starkenburg S."/>
            <person name="Sayavedra L."/>
            <person name="Poret-Peterson A.T."/>
            <person name="Gentry M.E."/>
            <person name="Bruce D."/>
            <person name="Richardson P."/>
        </authorList>
    </citation>
    <scope>NUCLEOTIDE SEQUENCE [LARGE SCALE GENOMIC DNA]</scope>
    <source>
        <strain evidence="7">DSM 10229 / NCIMB 13809 / X14</strain>
    </source>
</reference>
<dbReference type="eggNOG" id="COG1495">
    <property type="taxonomic scope" value="Bacteria"/>
</dbReference>
<dbReference type="EMBL" id="CP000319">
    <property type="protein sequence ID" value="ABE64226.1"/>
    <property type="molecule type" value="Genomic_DNA"/>
</dbReference>
<accession>Q1QHS1</accession>
<dbReference type="OrthoDB" id="9808637at2"/>
<protein>
    <submittedName>
        <fullName evidence="6">Disulfide bond formation protein DsbB</fullName>
    </submittedName>
</protein>
<gene>
    <name evidence="6" type="ordered locus">Nham_3497</name>
</gene>
<comment type="subcellular location">
    <subcellularLocation>
        <location evidence="1">Membrane</location>
        <topology evidence="1">Multi-pass membrane protein</topology>
    </subcellularLocation>
</comment>
<sequence>MNPDAAVKSSSVVRGKKTGFAAALAVALIAAATIAGAWFFQFALDIQPCPLCLEQRYAYYLAVPLGLLVAFAAAKGAPRCLIIPALAVLVLAALGNAGLGAYHAGVEWGFWPGPTDCTGPVLDLGKAGLLDNLDKVKVVRCDEVQWRFLGLSLAGYNALISLLMAAIAGWGIAALAGWVRAGWGQVTSAS</sequence>
<feature type="transmembrane region" description="Helical" evidence="5">
    <location>
        <begin position="81"/>
        <end position="102"/>
    </location>
</feature>
<keyword evidence="7" id="KW-1185">Reference proteome</keyword>
<name>Q1QHS1_NITHX</name>
<dbReference type="Pfam" id="PF02600">
    <property type="entry name" value="DsbB"/>
    <property type="match status" value="1"/>
</dbReference>
<dbReference type="GO" id="GO:0006457">
    <property type="term" value="P:protein folding"/>
    <property type="evidence" value="ECO:0007669"/>
    <property type="project" value="InterPro"/>
</dbReference>
<feature type="transmembrane region" description="Helical" evidence="5">
    <location>
        <begin position="156"/>
        <end position="179"/>
    </location>
</feature>
<evidence type="ECO:0000256" key="4">
    <source>
        <dbReference type="ARBA" id="ARBA00023136"/>
    </source>
</evidence>
<dbReference type="InterPro" id="IPR003752">
    <property type="entry name" value="DiS_bond_form_DsbB/BdbC"/>
</dbReference>
<dbReference type="SUPFAM" id="SSF158442">
    <property type="entry name" value="DsbB-like"/>
    <property type="match status" value="1"/>
</dbReference>
<dbReference type="HOGENOM" id="CLU_098660_1_0_5"/>
<proteinExistence type="predicted"/>
<feature type="transmembrane region" description="Helical" evidence="5">
    <location>
        <begin position="56"/>
        <end position="74"/>
    </location>
</feature>
<dbReference type="Proteomes" id="UP000001953">
    <property type="component" value="Chromosome"/>
</dbReference>
<dbReference type="AlphaFoldDB" id="Q1QHS1"/>
<evidence type="ECO:0000256" key="5">
    <source>
        <dbReference type="SAM" id="Phobius"/>
    </source>
</evidence>
<dbReference type="PIRSF" id="PIRSF033913">
    <property type="entry name" value="S-S_format_DsbB"/>
    <property type="match status" value="1"/>
</dbReference>
<dbReference type="InterPro" id="IPR023380">
    <property type="entry name" value="DsbB-like_sf"/>
</dbReference>
<dbReference type="GO" id="GO:0015035">
    <property type="term" value="F:protein-disulfide reductase activity"/>
    <property type="evidence" value="ECO:0007669"/>
    <property type="project" value="InterPro"/>
</dbReference>
<feature type="transmembrane region" description="Helical" evidence="5">
    <location>
        <begin position="20"/>
        <end position="44"/>
    </location>
</feature>
<evidence type="ECO:0000313" key="7">
    <source>
        <dbReference type="Proteomes" id="UP000001953"/>
    </source>
</evidence>
<evidence type="ECO:0000256" key="1">
    <source>
        <dbReference type="ARBA" id="ARBA00004141"/>
    </source>
</evidence>
<organism evidence="6 7">
    <name type="scientific">Nitrobacter hamburgensis (strain DSM 10229 / NCIMB 13809 / X14)</name>
    <dbReference type="NCBI Taxonomy" id="323097"/>
    <lineage>
        <taxon>Bacteria</taxon>
        <taxon>Pseudomonadati</taxon>
        <taxon>Pseudomonadota</taxon>
        <taxon>Alphaproteobacteria</taxon>
        <taxon>Hyphomicrobiales</taxon>
        <taxon>Nitrobacteraceae</taxon>
        <taxon>Nitrobacter</taxon>
    </lineage>
</organism>